<feature type="domain" description="Exonuclease" evidence="5">
    <location>
        <begin position="89"/>
        <end position="254"/>
    </location>
</feature>
<accession>A0A7U9P4Y4</accession>
<evidence type="ECO:0000256" key="1">
    <source>
        <dbReference type="ARBA" id="ARBA00022722"/>
    </source>
</evidence>
<dbReference type="GO" id="GO:0008408">
    <property type="term" value="F:3'-5' exonuclease activity"/>
    <property type="evidence" value="ECO:0007669"/>
    <property type="project" value="TreeGrafter"/>
</dbReference>
<dbReference type="FunFam" id="3.30.420.10:FF:000045">
    <property type="entry name" value="3'-5' exonuclease DinG"/>
    <property type="match status" value="1"/>
</dbReference>
<dbReference type="Proteomes" id="UP000018339">
    <property type="component" value="Unassembled WGS sequence"/>
</dbReference>
<dbReference type="InterPro" id="IPR012337">
    <property type="entry name" value="RNaseH-like_sf"/>
</dbReference>
<evidence type="ECO:0000313" key="7">
    <source>
        <dbReference type="Proteomes" id="UP000018339"/>
    </source>
</evidence>
<dbReference type="EMBL" id="AYSF01000078">
    <property type="protein sequence ID" value="ESU71082.1"/>
    <property type="molecule type" value="Genomic_DNA"/>
</dbReference>
<keyword evidence="1" id="KW-0540">Nuclease</keyword>
<dbReference type="AlphaFoldDB" id="A0A7U9P4Y4"/>
<dbReference type="GO" id="GO:0005829">
    <property type="term" value="C:cytosol"/>
    <property type="evidence" value="ECO:0007669"/>
    <property type="project" value="TreeGrafter"/>
</dbReference>
<evidence type="ECO:0000256" key="2">
    <source>
        <dbReference type="ARBA" id="ARBA00022801"/>
    </source>
</evidence>
<dbReference type="PANTHER" id="PTHR30231:SF41">
    <property type="entry name" value="DNA POLYMERASE III SUBUNIT EPSILON"/>
    <property type="match status" value="1"/>
</dbReference>
<dbReference type="NCBIfam" id="TIGR00573">
    <property type="entry name" value="dnaq"/>
    <property type="match status" value="1"/>
</dbReference>
<dbReference type="PANTHER" id="PTHR30231">
    <property type="entry name" value="DNA POLYMERASE III SUBUNIT EPSILON"/>
    <property type="match status" value="1"/>
</dbReference>
<evidence type="ECO:0000259" key="5">
    <source>
        <dbReference type="SMART" id="SM00479"/>
    </source>
</evidence>
<dbReference type="GO" id="GO:0045004">
    <property type="term" value="P:DNA replication proofreading"/>
    <property type="evidence" value="ECO:0007669"/>
    <property type="project" value="TreeGrafter"/>
</dbReference>
<evidence type="ECO:0000313" key="6">
    <source>
        <dbReference type="EMBL" id="ESU71082.1"/>
    </source>
</evidence>
<dbReference type="InterPro" id="IPR036397">
    <property type="entry name" value="RNaseH_sf"/>
</dbReference>
<evidence type="ECO:0000256" key="3">
    <source>
        <dbReference type="ARBA" id="ARBA00022839"/>
    </source>
</evidence>
<dbReference type="GO" id="GO:0003677">
    <property type="term" value="F:DNA binding"/>
    <property type="evidence" value="ECO:0007669"/>
    <property type="project" value="InterPro"/>
</dbReference>
<feature type="region of interest" description="Disordered" evidence="4">
    <location>
        <begin position="15"/>
        <end position="42"/>
    </location>
</feature>
<dbReference type="NCBIfam" id="NF005289">
    <property type="entry name" value="PRK06807.1"/>
    <property type="match status" value="1"/>
</dbReference>
<dbReference type="GO" id="GO:0003887">
    <property type="term" value="F:DNA-directed DNA polymerase activity"/>
    <property type="evidence" value="ECO:0007669"/>
    <property type="project" value="InterPro"/>
</dbReference>
<dbReference type="InterPro" id="IPR006054">
    <property type="entry name" value="DnaQ"/>
</dbReference>
<evidence type="ECO:0000256" key="4">
    <source>
        <dbReference type="SAM" id="MobiDB-lite"/>
    </source>
</evidence>
<gene>
    <name evidence="6" type="ORF">T260_14935</name>
</gene>
<comment type="caution">
    <text evidence="6">The sequence shown here is derived from an EMBL/GenBank/DDBJ whole genome shotgun (WGS) entry which is preliminary data.</text>
</comment>
<dbReference type="SUPFAM" id="SSF53098">
    <property type="entry name" value="Ribonuclease H-like"/>
    <property type="match status" value="1"/>
</dbReference>
<keyword evidence="2" id="KW-0378">Hydrolase</keyword>
<dbReference type="RefSeq" id="WP_023634364.1">
    <property type="nucleotide sequence ID" value="NZ_AYSF01000078.1"/>
</dbReference>
<dbReference type="SMART" id="SM00479">
    <property type="entry name" value="EXOIII"/>
    <property type="match status" value="1"/>
</dbReference>
<protein>
    <submittedName>
        <fullName evidence="6">DNA polymerase III subunit epsilon</fullName>
    </submittedName>
</protein>
<name>A0A7U9P4Y4_GEOTM</name>
<sequence length="389" mass="44818">MGILQRFLGKITKKDKDVDAPASKGDLANTSDMKPYNEERENHENAEIHPTPIMVTVEYGFSSSHTNKKIEMPSDNHYTYQKATFTPNDYVVLDFETTGLSPEKDAIIQIAAIRFRNHEPIEQFVSFVNPERPIPSKITDITGITDEDVKDAPTIEEIFPDFIQFLKDDVLIAHNAPFDIKFLLSNVQRLRMEKPQNLVIDTLSLARKYIAETPNHQLETLKQWLQLDLSSHHALDDCLTCAAVYRTCQKRREEKFRLSDDEKRAYDIVLRILSDHNRDTSLVRYSRTSTYLDIQAFYSFARIKLTGKKKYLLSKRLEQEIIELCPGVVCEPASKNESGQTRILIRTPDDLLPLSPLIVKDFDKALKSLEDYRKYVGKAEKVIEDYLSL</sequence>
<proteinExistence type="predicted"/>
<dbReference type="Pfam" id="PF00929">
    <property type="entry name" value="RNase_T"/>
    <property type="match status" value="1"/>
</dbReference>
<dbReference type="Gene3D" id="3.30.420.10">
    <property type="entry name" value="Ribonuclease H-like superfamily/Ribonuclease H"/>
    <property type="match status" value="1"/>
</dbReference>
<keyword evidence="3" id="KW-0269">Exonuclease</keyword>
<dbReference type="InterPro" id="IPR013520">
    <property type="entry name" value="Ribonucl_H"/>
</dbReference>
<dbReference type="CDD" id="cd06127">
    <property type="entry name" value="DEDDh"/>
    <property type="match status" value="1"/>
</dbReference>
<reference evidence="6 7" key="1">
    <citation type="journal article" date="2014" name="Genome Announc.">
        <title>Draft Genome Sequence of Geobacillus thermopakistaniensis Strain MAS1.</title>
        <authorList>
            <person name="Siddiqui M.A."/>
            <person name="Rashid N."/>
            <person name="Ayyampalayam S."/>
            <person name="Whitman W.B."/>
        </authorList>
    </citation>
    <scope>NUCLEOTIDE SEQUENCE [LARGE SCALE GENOMIC DNA]</scope>
    <source>
        <strain evidence="6 7">MAS1</strain>
    </source>
</reference>
<organism evidence="6 7">
    <name type="scientific">Geobacillus thermopakistaniensis (strain MAS1)</name>
    <dbReference type="NCBI Taxonomy" id="1408282"/>
    <lineage>
        <taxon>Bacteria</taxon>
        <taxon>Bacillati</taxon>
        <taxon>Bacillota</taxon>
        <taxon>Bacilli</taxon>
        <taxon>Bacillales</taxon>
        <taxon>Anoxybacillaceae</taxon>
        <taxon>Geobacillus</taxon>
    </lineage>
</organism>
<keyword evidence="7" id="KW-1185">Reference proteome</keyword>